<reference evidence="1" key="1">
    <citation type="submission" date="2018-06" db="EMBL/GenBank/DDBJ databases">
        <authorList>
            <person name="Zhirakovskaya E."/>
        </authorList>
    </citation>
    <scope>NUCLEOTIDE SEQUENCE</scope>
</reference>
<gene>
    <name evidence="1" type="ORF">MNBD_GAMMA09-145</name>
</gene>
<dbReference type="EMBL" id="UOFI01000214">
    <property type="protein sequence ID" value="VAW71079.1"/>
    <property type="molecule type" value="Genomic_DNA"/>
</dbReference>
<name>A0A3B0YA60_9ZZZZ</name>
<accession>A0A3B0YA60</accession>
<proteinExistence type="predicted"/>
<organism evidence="1">
    <name type="scientific">hydrothermal vent metagenome</name>
    <dbReference type="NCBI Taxonomy" id="652676"/>
    <lineage>
        <taxon>unclassified sequences</taxon>
        <taxon>metagenomes</taxon>
        <taxon>ecological metagenomes</taxon>
    </lineage>
</organism>
<evidence type="ECO:0000313" key="1">
    <source>
        <dbReference type="EMBL" id="VAW71079.1"/>
    </source>
</evidence>
<sequence>MNAEDLAKFIIENILSEDSPDKNKIKNLAKILHAIYQMGQGKGEDDMRGKISPLLNLPESDSNSKQIKELLSGLLSRL</sequence>
<protein>
    <submittedName>
        <fullName evidence="1">Uncharacterized protein</fullName>
    </submittedName>
</protein>
<dbReference type="AlphaFoldDB" id="A0A3B0YA60"/>